<keyword evidence="3 8" id="KW-0812">Transmembrane</keyword>
<evidence type="ECO:0000259" key="9">
    <source>
        <dbReference type="PROSITE" id="PS50111"/>
    </source>
</evidence>
<dbReference type="InterPro" id="IPR004089">
    <property type="entry name" value="MCPsignal_dom"/>
</dbReference>
<dbReference type="Proteomes" id="UP000007934">
    <property type="component" value="Chromosome"/>
</dbReference>
<keyword evidence="6 7" id="KW-0807">Transducer</keyword>
<evidence type="ECO:0000256" key="2">
    <source>
        <dbReference type="ARBA" id="ARBA00022475"/>
    </source>
</evidence>
<dbReference type="PANTHER" id="PTHR32089:SF112">
    <property type="entry name" value="LYSOZYME-LIKE PROTEIN-RELATED"/>
    <property type="match status" value="1"/>
</dbReference>
<dbReference type="GO" id="GO:0007165">
    <property type="term" value="P:signal transduction"/>
    <property type="evidence" value="ECO:0007669"/>
    <property type="project" value="UniProtKB-KW"/>
</dbReference>
<dbReference type="AlphaFoldDB" id="E7AAV3"/>
<keyword evidence="2" id="KW-1003">Cell membrane</keyword>
<keyword evidence="5 8" id="KW-0472">Membrane</keyword>
<evidence type="ECO:0000256" key="3">
    <source>
        <dbReference type="ARBA" id="ARBA00022692"/>
    </source>
</evidence>
<name>E7AAV3_HELFC</name>
<keyword evidence="4 8" id="KW-1133">Transmembrane helix</keyword>
<dbReference type="eggNOG" id="COG4564">
    <property type="taxonomic scope" value="Bacteria"/>
</dbReference>
<gene>
    <name evidence="10" type="primary">TlpA4</name>
    <name evidence="10" type="ordered locus">Hfelis_14810</name>
</gene>
<dbReference type="Pfam" id="PF00015">
    <property type="entry name" value="MCPsignal"/>
    <property type="match status" value="1"/>
</dbReference>
<feature type="domain" description="Methyl-accepting transducer" evidence="9">
    <location>
        <begin position="395"/>
        <end position="584"/>
    </location>
</feature>
<evidence type="ECO:0000256" key="6">
    <source>
        <dbReference type="ARBA" id="ARBA00023224"/>
    </source>
</evidence>
<evidence type="ECO:0000256" key="8">
    <source>
        <dbReference type="SAM" id="Phobius"/>
    </source>
</evidence>
<dbReference type="GeneID" id="36134510"/>
<dbReference type="GO" id="GO:0005886">
    <property type="term" value="C:plasma membrane"/>
    <property type="evidence" value="ECO:0007669"/>
    <property type="project" value="UniProtKB-SubCell"/>
</dbReference>
<dbReference type="eggNOG" id="COG0840">
    <property type="taxonomic scope" value="Bacteria"/>
</dbReference>
<dbReference type="SMART" id="SM01049">
    <property type="entry name" value="Cache_2"/>
    <property type="match status" value="1"/>
</dbReference>
<reference evidence="10 11" key="1">
    <citation type="journal article" date="2011" name="Genome Biol. Evol.">
        <title>Comparative whole genome sequence analysis of the carcinogenic bacterial model pathogen Helicobacter felis.</title>
        <authorList>
            <person name="Arnold I.C."/>
            <person name="Zigova Z."/>
            <person name="Holden M."/>
            <person name="Lawley T.D."/>
            <person name="Rad R."/>
            <person name="Dougan G."/>
            <person name="Falkow S."/>
            <person name="Bentley S.D."/>
            <person name="Muller A."/>
        </authorList>
    </citation>
    <scope>NUCLEOTIDE SEQUENCE [LARGE SCALE GENOMIC DNA]</scope>
    <source>
        <strain evidence="11">ATCC 49179 / CCUG 28539 / NCTC 12436 / CS1</strain>
    </source>
</reference>
<accession>E7AAV3</accession>
<evidence type="ECO:0000256" key="4">
    <source>
        <dbReference type="ARBA" id="ARBA00022989"/>
    </source>
</evidence>
<organism evidence="10 11">
    <name type="scientific">Helicobacter felis (strain ATCC 49179 / CCUG 28539 / NCTC 12436 / CS1)</name>
    <dbReference type="NCBI Taxonomy" id="936155"/>
    <lineage>
        <taxon>Bacteria</taxon>
        <taxon>Pseudomonadati</taxon>
        <taxon>Campylobacterota</taxon>
        <taxon>Epsilonproteobacteria</taxon>
        <taxon>Campylobacterales</taxon>
        <taxon>Helicobacteraceae</taxon>
        <taxon>Helicobacter</taxon>
    </lineage>
</organism>
<evidence type="ECO:0000256" key="5">
    <source>
        <dbReference type="ARBA" id="ARBA00023136"/>
    </source>
</evidence>
<evidence type="ECO:0000313" key="11">
    <source>
        <dbReference type="Proteomes" id="UP000007934"/>
    </source>
</evidence>
<dbReference type="STRING" id="936155.HFELIS_14810"/>
<dbReference type="InterPro" id="IPR004010">
    <property type="entry name" value="Double_Cache_2"/>
</dbReference>
<evidence type="ECO:0000256" key="1">
    <source>
        <dbReference type="ARBA" id="ARBA00004651"/>
    </source>
</evidence>
<proteinExistence type="predicted"/>
<dbReference type="RefSeq" id="WP_013469928.1">
    <property type="nucleotide sequence ID" value="NC_014810.2"/>
</dbReference>
<dbReference type="PROSITE" id="PS50111">
    <property type="entry name" value="CHEMOTAXIS_TRANSDUC_2"/>
    <property type="match status" value="1"/>
</dbReference>
<comment type="subcellular location">
    <subcellularLocation>
        <location evidence="1">Cell membrane</location>
        <topology evidence="1">Multi-pass membrane protein</topology>
    </subcellularLocation>
</comment>
<feature type="transmembrane region" description="Helical" evidence="8">
    <location>
        <begin position="12"/>
        <end position="29"/>
    </location>
</feature>
<dbReference type="KEGG" id="hfe:HFELIS_14810"/>
<dbReference type="PANTHER" id="PTHR32089">
    <property type="entry name" value="METHYL-ACCEPTING CHEMOTAXIS PROTEIN MCPB"/>
    <property type="match status" value="1"/>
</dbReference>
<dbReference type="EMBL" id="FQ670179">
    <property type="protein sequence ID" value="CBY83565.1"/>
    <property type="molecule type" value="Genomic_DNA"/>
</dbReference>
<evidence type="ECO:0000313" key="10">
    <source>
        <dbReference type="EMBL" id="CBY83565.1"/>
    </source>
</evidence>
<dbReference type="OrthoDB" id="5348717at2"/>
<keyword evidence="11" id="KW-1185">Reference proteome</keyword>
<protein>
    <submittedName>
        <fullName evidence="10">Methyl-accepting chemotaxis protein (TlpA)</fullName>
    </submittedName>
</protein>
<dbReference type="Gene3D" id="3.30.450.20">
    <property type="entry name" value="PAS domain"/>
    <property type="match status" value="1"/>
</dbReference>
<feature type="transmembrane region" description="Helical" evidence="8">
    <location>
        <begin position="210"/>
        <end position="232"/>
    </location>
</feature>
<dbReference type="HOGENOM" id="CLU_000445_107_21_7"/>
<evidence type="ECO:0000256" key="7">
    <source>
        <dbReference type="PROSITE-ProRule" id="PRU00284"/>
    </source>
</evidence>
<dbReference type="SUPFAM" id="SSF58104">
    <property type="entry name" value="Methyl-accepting chemotaxis protein (MCP) signaling domain"/>
    <property type="match status" value="1"/>
</dbReference>
<dbReference type="SMART" id="SM00283">
    <property type="entry name" value="MA"/>
    <property type="match status" value="1"/>
</dbReference>
<dbReference type="InterPro" id="IPR033480">
    <property type="entry name" value="sCache_2"/>
</dbReference>
<dbReference type="Pfam" id="PF08269">
    <property type="entry name" value="dCache_2"/>
    <property type="match status" value="1"/>
</dbReference>
<dbReference type="Gene3D" id="1.10.287.950">
    <property type="entry name" value="Methyl-accepting chemotaxis protein"/>
    <property type="match status" value="1"/>
</dbReference>
<sequence length="584" mass="65468">MRSFSLGKQIVALWVLTTIAMVTTLLLFAQNNRASVEQINQLVNEDLQKLLAEKIQLATDVLAHTIAQALKDNQSSEEAKKKYIAMILRGFRFEQDRSGYFFAWDRHKSIYSANPSYKVGQDFRDMSDINGVHYIQELYKTAMKGGGLVYYVSPKPLPDGQTRLTEKVSYAQKIEGTDHWWIGVGLYMDNIKQRTQAITQTLEDSLMRKFYLSIFMVFLFFAFVVVPLYYLFYRRITGNISALNGGLKDFFAFINYKNQNAPKIIALRSKDELGEMAQALNQNMQEASTYLQADRHFSKEALMVLNGARTGDFTQDIQSTATNPELQHLGSNLNAFLSFLNTIFQNISNAIQTYSQNDFRILIDTGNLQGRFLNLANNINTLQNSIVNSLKHSLDIANALYQETHTLNEAIHALQDASKQQTSSLEQTASAIDRIRESMQDANTRSKDIIEQSEGIKDIVAIIAEIADQINLLALNAAIEAARAGEHGRGFAVVADEVRKLAERTQKSLSEIESNTQVLTQSINEVAAAIEIQTQGITEINTAMGALEETMAHNAKIATTSSSISENVQRIVQNILDEAHGKKF</sequence>
<dbReference type="Gene3D" id="6.10.340.10">
    <property type="match status" value="1"/>
</dbReference>